<dbReference type="AlphaFoldDB" id="A0A839QY41"/>
<organism evidence="1 2">
    <name type="scientific">Helcobacillus massiliensis</name>
    <dbReference type="NCBI Taxonomy" id="521392"/>
    <lineage>
        <taxon>Bacteria</taxon>
        <taxon>Bacillati</taxon>
        <taxon>Actinomycetota</taxon>
        <taxon>Actinomycetes</taxon>
        <taxon>Micrococcales</taxon>
        <taxon>Dermabacteraceae</taxon>
        <taxon>Helcobacillus</taxon>
    </lineage>
</organism>
<evidence type="ECO:0000313" key="1">
    <source>
        <dbReference type="EMBL" id="MBB3022317.1"/>
    </source>
</evidence>
<sequence length="191" mass="20679">MSQQISRRALARGGAWSVPVATVSVAASAYAVSRPCNPVLDSGGGFSYDWGVADTERTNQTLKAAGSLTVKNLPADAVITTVDYRLIVMNRNDRGGDKWQDRGAYDPGNNKVNKTYFGNTTCSAEFGAITGCEFKSLYDTTVDAGSAALASGNRKKLLYRSLSGTDPIWVTRDARIYLESNWVDRTFRDGT</sequence>
<reference evidence="1 2" key="1">
    <citation type="submission" date="2020-08" db="EMBL/GenBank/DDBJ databases">
        <title>Sequencing the genomes of 1000 actinobacteria strains.</title>
        <authorList>
            <person name="Klenk H.-P."/>
        </authorList>
    </citation>
    <scope>NUCLEOTIDE SEQUENCE [LARGE SCALE GENOMIC DNA]</scope>
    <source>
        <strain evidence="1 2">DSM 23040</strain>
    </source>
</reference>
<name>A0A839QY41_9MICO</name>
<proteinExistence type="predicted"/>
<protein>
    <submittedName>
        <fullName evidence="1">Uncharacterized protein</fullName>
    </submittedName>
</protein>
<dbReference type="RefSeq" id="WP_183374251.1">
    <property type="nucleotide sequence ID" value="NZ_CBCSFZ010000002.1"/>
</dbReference>
<evidence type="ECO:0000313" key="2">
    <source>
        <dbReference type="Proteomes" id="UP000568050"/>
    </source>
</evidence>
<comment type="caution">
    <text evidence="1">The sequence shown here is derived from an EMBL/GenBank/DDBJ whole genome shotgun (WGS) entry which is preliminary data.</text>
</comment>
<accession>A0A839QY41</accession>
<keyword evidence="2" id="KW-1185">Reference proteome</keyword>
<dbReference type="Proteomes" id="UP000568050">
    <property type="component" value="Unassembled WGS sequence"/>
</dbReference>
<gene>
    <name evidence="1" type="ORF">FHX50_000565</name>
</gene>
<dbReference type="EMBL" id="JACHWP010000001">
    <property type="protein sequence ID" value="MBB3022317.1"/>
    <property type="molecule type" value="Genomic_DNA"/>
</dbReference>